<name>A0A1F5TPP6_9BACT</name>
<sequence length="73" mass="8726">MEKNLISKIKEKTSYTEQEIQNTIKALHEYMRTKFTDDQKETLEKLSSELNMDQEKINQIIMAYLDLKEITIN</sequence>
<protein>
    <submittedName>
        <fullName evidence="1">Uncharacterized protein</fullName>
    </submittedName>
</protein>
<accession>A0A1F5TPP6</accession>
<comment type="caution">
    <text evidence="1">The sequence shown here is derived from an EMBL/GenBank/DDBJ whole genome shotgun (WGS) entry which is preliminary data.</text>
</comment>
<dbReference type="Proteomes" id="UP000177579">
    <property type="component" value="Unassembled WGS sequence"/>
</dbReference>
<evidence type="ECO:0000313" key="1">
    <source>
        <dbReference type="EMBL" id="OGF40764.1"/>
    </source>
</evidence>
<proteinExistence type="predicted"/>
<reference evidence="1 2" key="1">
    <citation type="journal article" date="2016" name="Nat. Commun.">
        <title>Thousands of microbial genomes shed light on interconnected biogeochemical processes in an aquifer system.</title>
        <authorList>
            <person name="Anantharaman K."/>
            <person name="Brown C.T."/>
            <person name="Hug L.A."/>
            <person name="Sharon I."/>
            <person name="Castelle C.J."/>
            <person name="Probst A.J."/>
            <person name="Thomas B.C."/>
            <person name="Singh A."/>
            <person name="Wilkins M.J."/>
            <person name="Karaoz U."/>
            <person name="Brodie E.L."/>
            <person name="Williams K.H."/>
            <person name="Hubbard S.S."/>
            <person name="Banfield J.F."/>
        </authorList>
    </citation>
    <scope>NUCLEOTIDE SEQUENCE [LARGE SCALE GENOMIC DNA]</scope>
</reference>
<evidence type="ECO:0000313" key="2">
    <source>
        <dbReference type="Proteomes" id="UP000177579"/>
    </source>
</evidence>
<dbReference type="EMBL" id="MFGO01000021">
    <property type="protein sequence ID" value="OGF40764.1"/>
    <property type="molecule type" value="Genomic_DNA"/>
</dbReference>
<gene>
    <name evidence="1" type="ORF">A2531_07025</name>
</gene>
<organism evidence="1 2">
    <name type="scientific">Candidatus Falkowbacteria bacterium RIFOXYD2_FULL_34_120</name>
    <dbReference type="NCBI Taxonomy" id="1798007"/>
    <lineage>
        <taxon>Bacteria</taxon>
        <taxon>Candidatus Falkowiibacteriota</taxon>
    </lineage>
</organism>
<dbReference type="AlphaFoldDB" id="A0A1F5TPP6"/>